<protein>
    <submittedName>
        <fullName evidence="1">Uncharacterized protein</fullName>
    </submittedName>
</protein>
<evidence type="ECO:0000313" key="1">
    <source>
        <dbReference type="EMBL" id="MBX47704.1"/>
    </source>
</evidence>
<organism evidence="1">
    <name type="scientific">Rhizophora mucronata</name>
    <name type="common">Asiatic mangrove</name>
    <dbReference type="NCBI Taxonomy" id="61149"/>
    <lineage>
        <taxon>Eukaryota</taxon>
        <taxon>Viridiplantae</taxon>
        <taxon>Streptophyta</taxon>
        <taxon>Embryophyta</taxon>
        <taxon>Tracheophyta</taxon>
        <taxon>Spermatophyta</taxon>
        <taxon>Magnoliopsida</taxon>
        <taxon>eudicotyledons</taxon>
        <taxon>Gunneridae</taxon>
        <taxon>Pentapetalae</taxon>
        <taxon>rosids</taxon>
        <taxon>fabids</taxon>
        <taxon>Malpighiales</taxon>
        <taxon>Rhizophoraceae</taxon>
        <taxon>Rhizophora</taxon>
    </lineage>
</organism>
<name>A0A2P2NZ26_RHIMU</name>
<dbReference type="AlphaFoldDB" id="A0A2P2NZ26"/>
<proteinExistence type="predicted"/>
<dbReference type="EMBL" id="GGEC01067220">
    <property type="protein sequence ID" value="MBX47704.1"/>
    <property type="molecule type" value="Transcribed_RNA"/>
</dbReference>
<accession>A0A2P2NZ26</accession>
<sequence>MLSNDHIRRVISKYNDSNPKFLELYISMMQMNNWLQQKQKLLRG</sequence>
<reference evidence="1" key="1">
    <citation type="submission" date="2018-02" db="EMBL/GenBank/DDBJ databases">
        <title>Rhizophora mucronata_Transcriptome.</title>
        <authorList>
            <person name="Meera S.P."/>
            <person name="Sreeshan A."/>
            <person name="Augustine A."/>
        </authorList>
    </citation>
    <scope>NUCLEOTIDE SEQUENCE</scope>
    <source>
        <tissue evidence="1">Leaf</tissue>
    </source>
</reference>